<sequence length="205" mass="22624">MPTVISPSVAPRTAAEPRSPGPVPHPAQSKATEAGGGNPSGIYSAIISRNFPIIGVKEKTFEQLHKKCLEKKVLYVDPEFPPDETSLFYSQKFPIQFIWKRPPVSSFLLGGWVFPVERSPPTQHLQQLCWALSLSVKQGVEEQEKHQAELLHSALPCTINSAGQGLQQWTLTTMRFLGLPLSLVLARREKALRGQMATNFLGPST</sequence>
<feature type="region of interest" description="Disordered" evidence="2">
    <location>
        <begin position="1"/>
        <end position="37"/>
    </location>
</feature>
<dbReference type="InterPro" id="IPR001300">
    <property type="entry name" value="Peptidase_C2_calpain_cat"/>
</dbReference>
<evidence type="ECO:0000259" key="3">
    <source>
        <dbReference type="PROSITE" id="PS50203"/>
    </source>
</evidence>
<evidence type="ECO:0000313" key="5">
    <source>
        <dbReference type="Proteomes" id="UP001266305"/>
    </source>
</evidence>
<dbReference type="InterPro" id="IPR038765">
    <property type="entry name" value="Papain-like_cys_pep_sf"/>
</dbReference>
<keyword evidence="5" id="KW-1185">Reference proteome</keyword>
<comment type="caution">
    <text evidence="1">Lacks conserved residue(s) required for the propagation of feature annotation.</text>
</comment>
<evidence type="ECO:0000313" key="4">
    <source>
        <dbReference type="EMBL" id="KAK2103594.1"/>
    </source>
</evidence>
<accession>A0ABQ9V2J5</accession>
<evidence type="ECO:0000256" key="2">
    <source>
        <dbReference type="SAM" id="MobiDB-lite"/>
    </source>
</evidence>
<dbReference type="Proteomes" id="UP001266305">
    <property type="component" value="Unassembled WGS sequence"/>
</dbReference>
<name>A0ABQ9V2J5_SAGOE</name>
<dbReference type="SUPFAM" id="SSF54001">
    <property type="entry name" value="Cysteine proteinases"/>
    <property type="match status" value="1"/>
</dbReference>
<reference evidence="4 5" key="1">
    <citation type="submission" date="2023-05" db="EMBL/GenBank/DDBJ databases">
        <title>B98-5 Cell Line De Novo Hybrid Assembly: An Optical Mapping Approach.</title>
        <authorList>
            <person name="Kananen K."/>
            <person name="Auerbach J.A."/>
            <person name="Kautto E."/>
            <person name="Blachly J.S."/>
        </authorList>
    </citation>
    <scope>NUCLEOTIDE SEQUENCE [LARGE SCALE GENOMIC DNA]</scope>
    <source>
        <strain evidence="4">B95-8</strain>
        <tissue evidence="4">Cell line</tissue>
    </source>
</reference>
<evidence type="ECO:0000256" key="1">
    <source>
        <dbReference type="PROSITE-ProRule" id="PRU00239"/>
    </source>
</evidence>
<comment type="caution">
    <text evidence="4">The sequence shown here is derived from an EMBL/GenBank/DDBJ whole genome shotgun (WGS) entry which is preliminary data.</text>
</comment>
<proteinExistence type="predicted"/>
<dbReference type="EMBL" id="JASSZA010000008">
    <property type="protein sequence ID" value="KAK2103594.1"/>
    <property type="molecule type" value="Genomic_DNA"/>
</dbReference>
<gene>
    <name evidence="4" type="ORF">P7K49_017450</name>
</gene>
<protein>
    <recommendedName>
        <fullName evidence="3">Calpain catalytic domain-containing protein</fullName>
    </recommendedName>
</protein>
<organism evidence="4 5">
    <name type="scientific">Saguinus oedipus</name>
    <name type="common">Cotton-top tamarin</name>
    <name type="synonym">Oedipomidas oedipus</name>
    <dbReference type="NCBI Taxonomy" id="9490"/>
    <lineage>
        <taxon>Eukaryota</taxon>
        <taxon>Metazoa</taxon>
        <taxon>Chordata</taxon>
        <taxon>Craniata</taxon>
        <taxon>Vertebrata</taxon>
        <taxon>Euteleostomi</taxon>
        <taxon>Mammalia</taxon>
        <taxon>Eutheria</taxon>
        <taxon>Euarchontoglires</taxon>
        <taxon>Primates</taxon>
        <taxon>Haplorrhini</taxon>
        <taxon>Platyrrhini</taxon>
        <taxon>Cebidae</taxon>
        <taxon>Callitrichinae</taxon>
        <taxon>Saguinus</taxon>
    </lineage>
</organism>
<feature type="domain" description="Calpain catalytic" evidence="3">
    <location>
        <begin position="74"/>
        <end position="133"/>
    </location>
</feature>
<dbReference type="PROSITE" id="PS50203">
    <property type="entry name" value="CALPAIN_CAT"/>
    <property type="match status" value="1"/>
</dbReference>